<accession>T1C4K7</accession>
<dbReference type="Gene3D" id="2.40.160.50">
    <property type="entry name" value="membrane protein fhac: a member of the omp85/tpsb transporter family"/>
    <property type="match status" value="1"/>
</dbReference>
<dbReference type="PANTHER" id="PTHR12815">
    <property type="entry name" value="SORTING AND ASSEMBLY MACHINERY SAMM50 PROTEIN FAMILY MEMBER"/>
    <property type="match status" value="1"/>
</dbReference>
<sequence length="135" mass="14760">GGVPLPFYKNFFAGGVGSVRGYFPGSLGPQVYDNYGNLLNLGGNKMITGSAEYFFPLPGSKGTDKSFRLSTFVDTGNVYGYNQGFSIPQLRYSAGVALSWYSPMGPLEFSYAAPFHYNSVTDNIERLQFQLGNTF</sequence>
<dbReference type="Pfam" id="PF01103">
    <property type="entry name" value="Omp85"/>
    <property type="match status" value="1"/>
</dbReference>
<reference evidence="4" key="2">
    <citation type="journal article" date="2014" name="ISME J.">
        <title>Microbial stratification in low pH oxic and suboxic macroscopic growths along an acid mine drainage.</title>
        <authorList>
            <person name="Mendez-Garcia C."/>
            <person name="Mesa V."/>
            <person name="Sprenger R.R."/>
            <person name="Richter M."/>
            <person name="Diez M.S."/>
            <person name="Solano J."/>
            <person name="Bargiela R."/>
            <person name="Golyshina O.V."/>
            <person name="Manteca A."/>
            <person name="Ramos J.L."/>
            <person name="Gallego J.R."/>
            <person name="Llorente I."/>
            <person name="Martins Dos Santos V.A."/>
            <person name="Jensen O.N."/>
            <person name="Pelaez A.I."/>
            <person name="Sanchez J."/>
            <person name="Ferrer M."/>
        </authorList>
    </citation>
    <scope>NUCLEOTIDE SEQUENCE</scope>
</reference>
<feature type="domain" description="Bacterial surface antigen (D15)" evidence="3">
    <location>
        <begin position="4"/>
        <end position="135"/>
    </location>
</feature>
<name>T1C4K7_9ZZZZ</name>
<dbReference type="InterPro" id="IPR039910">
    <property type="entry name" value="D15-like"/>
</dbReference>
<reference evidence="4" key="1">
    <citation type="submission" date="2013-08" db="EMBL/GenBank/DDBJ databases">
        <authorList>
            <person name="Mendez C."/>
            <person name="Richter M."/>
            <person name="Ferrer M."/>
            <person name="Sanchez J."/>
        </authorList>
    </citation>
    <scope>NUCLEOTIDE SEQUENCE</scope>
</reference>
<evidence type="ECO:0000256" key="1">
    <source>
        <dbReference type="ARBA" id="ARBA00004370"/>
    </source>
</evidence>
<keyword evidence="2" id="KW-0472">Membrane</keyword>
<evidence type="ECO:0000259" key="3">
    <source>
        <dbReference type="Pfam" id="PF01103"/>
    </source>
</evidence>
<organism evidence="4">
    <name type="scientific">mine drainage metagenome</name>
    <dbReference type="NCBI Taxonomy" id="410659"/>
    <lineage>
        <taxon>unclassified sequences</taxon>
        <taxon>metagenomes</taxon>
        <taxon>ecological metagenomes</taxon>
    </lineage>
</organism>
<feature type="non-terminal residue" evidence="4">
    <location>
        <position position="1"/>
    </location>
</feature>
<dbReference type="EMBL" id="AUZX01002728">
    <property type="protein sequence ID" value="EQD75783.1"/>
    <property type="molecule type" value="Genomic_DNA"/>
</dbReference>
<gene>
    <name evidence="4" type="ORF">B1A_03734</name>
</gene>
<dbReference type="GO" id="GO:0019867">
    <property type="term" value="C:outer membrane"/>
    <property type="evidence" value="ECO:0007669"/>
    <property type="project" value="InterPro"/>
</dbReference>
<proteinExistence type="predicted"/>
<evidence type="ECO:0000313" key="4">
    <source>
        <dbReference type="EMBL" id="EQD75783.1"/>
    </source>
</evidence>
<evidence type="ECO:0000256" key="2">
    <source>
        <dbReference type="ARBA" id="ARBA00023136"/>
    </source>
</evidence>
<dbReference type="InterPro" id="IPR000184">
    <property type="entry name" value="Bac_surfAg_D15"/>
</dbReference>
<protein>
    <submittedName>
        <fullName evidence="4">Surface antigen (D15)</fullName>
    </submittedName>
</protein>
<comment type="subcellular location">
    <subcellularLocation>
        <location evidence="1">Membrane</location>
    </subcellularLocation>
</comment>
<comment type="caution">
    <text evidence="4">The sequence shown here is derived from an EMBL/GenBank/DDBJ whole genome shotgun (WGS) entry which is preliminary data.</text>
</comment>
<dbReference type="PANTHER" id="PTHR12815:SF23">
    <property type="entry name" value="OUTER MEMBRANE PROTEIN ASSEMBLY FACTOR BAMA"/>
    <property type="match status" value="1"/>
</dbReference>
<dbReference type="AlphaFoldDB" id="T1C4K7"/>